<proteinExistence type="predicted"/>
<gene>
    <name evidence="2" type="ORF">SAMN04488103_105298</name>
</gene>
<keyword evidence="1" id="KW-0732">Signal</keyword>
<keyword evidence="3" id="KW-1185">Reference proteome</keyword>
<dbReference type="Proteomes" id="UP000198761">
    <property type="component" value="Unassembled WGS sequence"/>
</dbReference>
<dbReference type="EMBL" id="FOCE01000005">
    <property type="protein sequence ID" value="SEN53411.1"/>
    <property type="molecule type" value="Genomic_DNA"/>
</dbReference>
<feature type="signal peptide" evidence="1">
    <location>
        <begin position="1"/>
        <end position="21"/>
    </location>
</feature>
<name>A0A1H8HAQ7_9RHOB</name>
<sequence>MVLEKSTLAFLLSLTANTSFANELMKMDDYEICGAVAIVFSSTLSHKSEFEQISVFLDVTAEAELEYQKYINYFIDDLPVLIASENGIDRAEIANRLSPMIDYLTLELQKAAQYIPSYGPTDFLNVFHRHRKILSECAEMAGIRSSSYQD</sequence>
<evidence type="ECO:0000256" key="1">
    <source>
        <dbReference type="SAM" id="SignalP"/>
    </source>
</evidence>
<feature type="chain" id="PRO_5011497381" evidence="1">
    <location>
        <begin position="22"/>
        <end position="150"/>
    </location>
</feature>
<dbReference type="AlphaFoldDB" id="A0A1H8HAQ7"/>
<reference evidence="2 3" key="1">
    <citation type="submission" date="2016-10" db="EMBL/GenBank/DDBJ databases">
        <authorList>
            <person name="de Groot N.N."/>
        </authorList>
    </citation>
    <scope>NUCLEOTIDE SEQUENCE [LARGE SCALE GENOMIC DNA]</scope>
    <source>
        <strain evidence="2 3">DSM 3857</strain>
    </source>
</reference>
<evidence type="ECO:0000313" key="3">
    <source>
        <dbReference type="Proteomes" id="UP000198761"/>
    </source>
</evidence>
<evidence type="ECO:0000313" key="2">
    <source>
        <dbReference type="EMBL" id="SEN53411.1"/>
    </source>
</evidence>
<dbReference type="RefSeq" id="WP_139201573.1">
    <property type="nucleotide sequence ID" value="NZ_FOCE01000005.1"/>
</dbReference>
<protein>
    <submittedName>
        <fullName evidence="2">Uncharacterized protein</fullName>
    </submittedName>
</protein>
<accession>A0A1H8HAQ7</accession>
<organism evidence="2 3">
    <name type="scientific">Gemmobacter aquatilis</name>
    <dbReference type="NCBI Taxonomy" id="933059"/>
    <lineage>
        <taxon>Bacteria</taxon>
        <taxon>Pseudomonadati</taxon>
        <taxon>Pseudomonadota</taxon>
        <taxon>Alphaproteobacteria</taxon>
        <taxon>Rhodobacterales</taxon>
        <taxon>Paracoccaceae</taxon>
        <taxon>Gemmobacter</taxon>
    </lineage>
</organism>